<comment type="caution">
    <text evidence="1">The sequence shown here is derived from an EMBL/GenBank/DDBJ whole genome shotgun (WGS) entry which is preliminary data.</text>
</comment>
<dbReference type="AlphaFoldDB" id="A0A2A2IFL4"/>
<dbReference type="RefSeq" id="WP_095654944.1">
    <property type="nucleotide sequence ID" value="NZ_NPOA01000004.1"/>
</dbReference>
<protein>
    <submittedName>
        <fullName evidence="1">Uncharacterized protein</fullName>
    </submittedName>
</protein>
<gene>
    <name evidence="1" type="ORF">CIL05_07680</name>
</gene>
<dbReference type="Proteomes" id="UP000218887">
    <property type="component" value="Unassembled WGS sequence"/>
</dbReference>
<accession>A0A2A2IFL4</accession>
<name>A0A2A2IFL4_9BACI</name>
<keyword evidence="2" id="KW-1185">Reference proteome</keyword>
<evidence type="ECO:0000313" key="2">
    <source>
        <dbReference type="Proteomes" id="UP000218887"/>
    </source>
</evidence>
<reference evidence="1 2" key="1">
    <citation type="submission" date="2017-08" db="EMBL/GenBank/DDBJ databases">
        <title>Virgibacillus indicus sp. nov. and Virgibacillus profoundi sp. nov, two moderately halophilic bacteria isolated from marine sediment by using the Microfluidic Streak Plate.</title>
        <authorList>
            <person name="Xu B."/>
            <person name="Hu B."/>
            <person name="Wang J."/>
            <person name="Zhu Y."/>
            <person name="Huang L."/>
            <person name="Du W."/>
            <person name="Huang Y."/>
        </authorList>
    </citation>
    <scope>NUCLEOTIDE SEQUENCE [LARGE SCALE GENOMIC DNA]</scope>
    <source>
        <strain evidence="1 2">IO3-P3-H5</strain>
    </source>
</reference>
<evidence type="ECO:0000313" key="1">
    <source>
        <dbReference type="EMBL" id="PAV30342.1"/>
    </source>
</evidence>
<sequence>MSLVKIDLYGGKYTALHDEGHGGVTVLRYGEAWRNETGDGFILAMIQEIISLREELEIARETGNEREALAYERGLIGGTK</sequence>
<organism evidence="1 2">
    <name type="scientific">Virgibacillus profundi</name>
    <dbReference type="NCBI Taxonomy" id="2024555"/>
    <lineage>
        <taxon>Bacteria</taxon>
        <taxon>Bacillati</taxon>
        <taxon>Bacillota</taxon>
        <taxon>Bacilli</taxon>
        <taxon>Bacillales</taxon>
        <taxon>Bacillaceae</taxon>
        <taxon>Virgibacillus</taxon>
    </lineage>
</organism>
<dbReference type="EMBL" id="NPOA01000004">
    <property type="protein sequence ID" value="PAV30342.1"/>
    <property type="molecule type" value="Genomic_DNA"/>
</dbReference>
<proteinExistence type="predicted"/>